<evidence type="ECO:0000256" key="1">
    <source>
        <dbReference type="ARBA" id="ARBA00022450"/>
    </source>
</evidence>
<dbReference type="Gene3D" id="3.40.366.10">
    <property type="entry name" value="Malonyl-Coenzyme A Acyl Carrier Protein, domain 2"/>
    <property type="match status" value="1"/>
</dbReference>
<dbReference type="GO" id="GO:0005737">
    <property type="term" value="C:cytoplasm"/>
    <property type="evidence" value="ECO:0007669"/>
    <property type="project" value="TreeGrafter"/>
</dbReference>
<dbReference type="GO" id="GO:0004312">
    <property type="term" value="F:fatty acid synthase activity"/>
    <property type="evidence" value="ECO:0007669"/>
    <property type="project" value="TreeGrafter"/>
</dbReference>
<dbReference type="InterPro" id="IPR050091">
    <property type="entry name" value="PKS_NRPS_Biosynth_Enz"/>
</dbReference>
<dbReference type="Proteomes" id="UP000570474">
    <property type="component" value="Unassembled WGS sequence"/>
</dbReference>
<gene>
    <name evidence="4" type="ORF">HGH92_33220</name>
</gene>
<dbReference type="PANTHER" id="PTHR43775">
    <property type="entry name" value="FATTY ACID SYNTHASE"/>
    <property type="match status" value="1"/>
</dbReference>
<evidence type="ECO:0000313" key="4">
    <source>
        <dbReference type="EMBL" id="NLR69206.1"/>
    </source>
</evidence>
<accession>A0A847S2U7</accession>
<evidence type="ECO:0000313" key="5">
    <source>
        <dbReference type="Proteomes" id="UP000570474"/>
    </source>
</evidence>
<name>A0A847S2U7_9BACT</name>
<keyword evidence="4" id="KW-0012">Acyltransferase</keyword>
<proteinExistence type="predicted"/>
<dbReference type="GO" id="GO:0006633">
    <property type="term" value="P:fatty acid biosynthetic process"/>
    <property type="evidence" value="ECO:0007669"/>
    <property type="project" value="TreeGrafter"/>
</dbReference>
<organism evidence="4 5">
    <name type="scientific">Chitinophaga varians</name>
    <dbReference type="NCBI Taxonomy" id="2202339"/>
    <lineage>
        <taxon>Bacteria</taxon>
        <taxon>Pseudomonadati</taxon>
        <taxon>Bacteroidota</taxon>
        <taxon>Chitinophagia</taxon>
        <taxon>Chitinophagales</taxon>
        <taxon>Chitinophagaceae</taxon>
        <taxon>Chitinophaga</taxon>
    </lineage>
</organism>
<dbReference type="InterPro" id="IPR014043">
    <property type="entry name" value="Acyl_transferase_dom"/>
</dbReference>
<comment type="caution">
    <text evidence="4">The sequence shown here is derived from an EMBL/GenBank/DDBJ whole genome shotgun (WGS) entry which is preliminary data.</text>
</comment>
<evidence type="ECO:0000259" key="3">
    <source>
        <dbReference type="SMART" id="SM00827"/>
    </source>
</evidence>
<dbReference type="AlphaFoldDB" id="A0A847S2U7"/>
<dbReference type="EMBL" id="JABAIA010000005">
    <property type="protein sequence ID" value="NLR69206.1"/>
    <property type="molecule type" value="Genomic_DNA"/>
</dbReference>
<sequence length="319" mass="34713">MGKSQLKTVFLFTGQGSQYRGMGEQLFRSEKVFSDSLEKSSAIVRKQLGTDLIAELYTVKGPVFDDLLITHPAIVAVEIAMYRLLCSKHIVPDLVAGNSLGEFAAAVVAGVWSDEDALEAAIEQAKAIIRHCADGGMTAVINCSRPYLEQLCSEYGLSLASDNTSGHFTVSGDATCLAKLEEVLKSAGIPYIKLPVRYAFHSPRIAEAAGGFAYYMACAQPLRPARRGFISAMTCASPEQLPGDYFWQAISNHTSFPALCHYMEQQGPCVYIDLGPSGTAATFFKHNLGSGSLSRSLPIMTPFQKEKQQLNMLHELLVR</sequence>
<keyword evidence="2" id="KW-0597">Phosphoprotein</keyword>
<keyword evidence="5" id="KW-1185">Reference proteome</keyword>
<evidence type="ECO:0000256" key="2">
    <source>
        <dbReference type="ARBA" id="ARBA00022553"/>
    </source>
</evidence>
<dbReference type="GO" id="GO:0005886">
    <property type="term" value="C:plasma membrane"/>
    <property type="evidence" value="ECO:0007669"/>
    <property type="project" value="TreeGrafter"/>
</dbReference>
<dbReference type="InterPro" id="IPR016035">
    <property type="entry name" value="Acyl_Trfase/lysoPLipase"/>
</dbReference>
<reference evidence="4 5" key="1">
    <citation type="submission" date="2020-04" db="EMBL/GenBank/DDBJ databases">
        <authorList>
            <person name="Yin C."/>
        </authorList>
    </citation>
    <scope>NUCLEOTIDE SEQUENCE [LARGE SCALE GENOMIC DNA]</scope>
    <source>
        <strain evidence="4 5">Ae27</strain>
    </source>
</reference>
<dbReference type="RefSeq" id="WP_168875168.1">
    <property type="nucleotide sequence ID" value="NZ_JABAIA010000005.1"/>
</dbReference>
<dbReference type="SUPFAM" id="SSF52151">
    <property type="entry name" value="FabD/lysophospholipase-like"/>
    <property type="match status" value="1"/>
</dbReference>
<dbReference type="PANTHER" id="PTHR43775:SF37">
    <property type="entry name" value="SI:DKEY-61P9.11"/>
    <property type="match status" value="1"/>
</dbReference>
<keyword evidence="1" id="KW-0596">Phosphopantetheine</keyword>
<dbReference type="Pfam" id="PF00698">
    <property type="entry name" value="Acyl_transf_1"/>
    <property type="match status" value="1"/>
</dbReference>
<dbReference type="SUPFAM" id="SSF55048">
    <property type="entry name" value="Probable ACP-binding domain of malonyl-CoA ACP transacylase"/>
    <property type="match status" value="1"/>
</dbReference>
<keyword evidence="4" id="KW-0808">Transferase</keyword>
<dbReference type="GO" id="GO:0071770">
    <property type="term" value="P:DIM/DIP cell wall layer assembly"/>
    <property type="evidence" value="ECO:0007669"/>
    <property type="project" value="TreeGrafter"/>
</dbReference>
<feature type="domain" description="Malonyl-CoA:ACP transacylase (MAT)" evidence="3">
    <location>
        <begin position="11"/>
        <end position="297"/>
    </location>
</feature>
<protein>
    <submittedName>
        <fullName evidence="4">Acyltransferase domain-containing protein</fullName>
    </submittedName>
</protein>
<dbReference type="InterPro" id="IPR001227">
    <property type="entry name" value="Ac_transferase_dom_sf"/>
</dbReference>
<dbReference type="InterPro" id="IPR016036">
    <property type="entry name" value="Malonyl_transacylase_ACP-bd"/>
</dbReference>
<dbReference type="SMART" id="SM00827">
    <property type="entry name" value="PKS_AT"/>
    <property type="match status" value="1"/>
</dbReference>